<gene>
    <name evidence="3" type="ORF">CA12_06190</name>
</gene>
<organism evidence="3 4">
    <name type="scientific">Alienimonas californiensis</name>
    <dbReference type="NCBI Taxonomy" id="2527989"/>
    <lineage>
        <taxon>Bacteria</taxon>
        <taxon>Pseudomonadati</taxon>
        <taxon>Planctomycetota</taxon>
        <taxon>Planctomycetia</taxon>
        <taxon>Planctomycetales</taxon>
        <taxon>Planctomycetaceae</taxon>
        <taxon>Alienimonas</taxon>
    </lineage>
</organism>
<evidence type="ECO:0000256" key="2">
    <source>
        <dbReference type="SAM" id="Phobius"/>
    </source>
</evidence>
<dbReference type="RefSeq" id="WP_145357430.1">
    <property type="nucleotide sequence ID" value="NZ_CP036265.1"/>
</dbReference>
<reference evidence="3 4" key="1">
    <citation type="submission" date="2019-02" db="EMBL/GenBank/DDBJ databases">
        <title>Deep-cultivation of Planctomycetes and their phenomic and genomic characterization uncovers novel biology.</title>
        <authorList>
            <person name="Wiegand S."/>
            <person name="Jogler M."/>
            <person name="Boedeker C."/>
            <person name="Pinto D."/>
            <person name="Vollmers J."/>
            <person name="Rivas-Marin E."/>
            <person name="Kohn T."/>
            <person name="Peeters S.H."/>
            <person name="Heuer A."/>
            <person name="Rast P."/>
            <person name="Oberbeckmann S."/>
            <person name="Bunk B."/>
            <person name="Jeske O."/>
            <person name="Meyerdierks A."/>
            <person name="Storesund J.E."/>
            <person name="Kallscheuer N."/>
            <person name="Luecker S."/>
            <person name="Lage O.M."/>
            <person name="Pohl T."/>
            <person name="Merkel B.J."/>
            <person name="Hornburger P."/>
            <person name="Mueller R.-W."/>
            <person name="Bruemmer F."/>
            <person name="Labrenz M."/>
            <person name="Spormann A.M."/>
            <person name="Op den Camp H."/>
            <person name="Overmann J."/>
            <person name="Amann R."/>
            <person name="Jetten M.S.M."/>
            <person name="Mascher T."/>
            <person name="Medema M.H."/>
            <person name="Devos D.P."/>
            <person name="Kaster A.-K."/>
            <person name="Ovreas L."/>
            <person name="Rohde M."/>
            <person name="Galperin M.Y."/>
            <person name="Jogler C."/>
        </authorList>
    </citation>
    <scope>NUCLEOTIDE SEQUENCE [LARGE SCALE GENOMIC DNA]</scope>
    <source>
        <strain evidence="3 4">CA12</strain>
    </source>
</reference>
<proteinExistence type="predicted"/>
<feature type="transmembrane region" description="Helical" evidence="2">
    <location>
        <begin position="35"/>
        <end position="53"/>
    </location>
</feature>
<dbReference type="Proteomes" id="UP000318741">
    <property type="component" value="Chromosome"/>
</dbReference>
<name>A0A517P5A2_9PLAN</name>
<keyword evidence="2" id="KW-0472">Membrane</keyword>
<keyword evidence="2" id="KW-0812">Transmembrane</keyword>
<accession>A0A517P5A2</accession>
<dbReference type="EMBL" id="CP036265">
    <property type="protein sequence ID" value="QDT14544.1"/>
    <property type="molecule type" value="Genomic_DNA"/>
</dbReference>
<dbReference type="KEGG" id="acaf:CA12_06190"/>
<feature type="region of interest" description="Disordered" evidence="1">
    <location>
        <begin position="1"/>
        <end position="28"/>
    </location>
</feature>
<evidence type="ECO:0000256" key="1">
    <source>
        <dbReference type="SAM" id="MobiDB-lite"/>
    </source>
</evidence>
<keyword evidence="4" id="KW-1185">Reference proteome</keyword>
<sequence length="126" mass="12744">MPDSTTSADPSRSVEPTRPPGPPVTAPRKAKVVRGLLLGGALGGTFGAMNLAVGDVAGLPAGVAIEKPAPGEPERPGENNWHARAARYTGWCVFGGGLIGALSGAAALARDRLRGGADRPPPGFRE</sequence>
<dbReference type="AlphaFoldDB" id="A0A517P5A2"/>
<evidence type="ECO:0000313" key="3">
    <source>
        <dbReference type="EMBL" id="QDT14544.1"/>
    </source>
</evidence>
<evidence type="ECO:0000313" key="4">
    <source>
        <dbReference type="Proteomes" id="UP000318741"/>
    </source>
</evidence>
<keyword evidence="2" id="KW-1133">Transmembrane helix</keyword>
<feature type="compositionally biased region" description="Polar residues" evidence="1">
    <location>
        <begin position="1"/>
        <end position="10"/>
    </location>
</feature>
<feature type="transmembrane region" description="Helical" evidence="2">
    <location>
        <begin position="88"/>
        <end position="109"/>
    </location>
</feature>
<protein>
    <submittedName>
        <fullName evidence="3">Uncharacterized protein</fullName>
    </submittedName>
</protein>